<dbReference type="PANTHER" id="PTHR45888">
    <property type="entry name" value="HL01030P-RELATED"/>
    <property type="match status" value="1"/>
</dbReference>
<keyword evidence="13" id="KW-1185">Reference proteome</keyword>
<dbReference type="Proteomes" id="UP000693946">
    <property type="component" value="Linkage Group LG1"/>
</dbReference>
<reference evidence="12 13" key="1">
    <citation type="journal article" date="2021" name="Sci. Rep.">
        <title>Chromosome anchoring in Senegalese sole (Solea senegalensis) reveals sex-associated markers and genome rearrangements in flatfish.</title>
        <authorList>
            <person name="Guerrero-Cozar I."/>
            <person name="Gomez-Garrido J."/>
            <person name="Berbel C."/>
            <person name="Martinez-Blanch J.F."/>
            <person name="Alioto T."/>
            <person name="Claros M.G."/>
            <person name="Gagnaire P.A."/>
            <person name="Manchado M."/>
        </authorList>
    </citation>
    <scope>NUCLEOTIDE SEQUENCE [LARGE SCALE GENOMIC DNA]</scope>
    <source>
        <strain evidence="12">Sse05_10M</strain>
    </source>
</reference>
<evidence type="ECO:0000256" key="8">
    <source>
        <dbReference type="ARBA" id="ARBA00023242"/>
    </source>
</evidence>
<evidence type="ECO:0000313" key="13">
    <source>
        <dbReference type="Proteomes" id="UP000693946"/>
    </source>
</evidence>
<proteinExistence type="predicted"/>
<feature type="compositionally biased region" description="Basic and acidic residues" evidence="10">
    <location>
        <begin position="1"/>
        <end position="19"/>
    </location>
</feature>
<dbReference type="GO" id="GO:0042800">
    <property type="term" value="F:histone H3K4 methyltransferase activity"/>
    <property type="evidence" value="ECO:0007669"/>
    <property type="project" value="TreeGrafter"/>
</dbReference>
<accession>A0AAV6T4Y8</accession>
<feature type="domain" description="PHD-type" evidence="11">
    <location>
        <begin position="396"/>
        <end position="450"/>
    </location>
</feature>
<comment type="subcellular location">
    <subcellularLocation>
        <location evidence="1">Nucleus</location>
    </subcellularLocation>
</comment>
<dbReference type="GO" id="GO:0008270">
    <property type="term" value="F:zinc ion binding"/>
    <property type="evidence" value="ECO:0007669"/>
    <property type="project" value="UniProtKB-KW"/>
</dbReference>
<dbReference type="EMBL" id="JAGKHQ010000001">
    <property type="protein sequence ID" value="KAG7524447.1"/>
    <property type="molecule type" value="Genomic_DNA"/>
</dbReference>
<evidence type="ECO:0000256" key="1">
    <source>
        <dbReference type="ARBA" id="ARBA00004123"/>
    </source>
</evidence>
<keyword evidence="7" id="KW-0804">Transcription</keyword>
<dbReference type="PANTHER" id="PTHR45888:SF1">
    <property type="entry name" value="HISTONE-LYSINE N-METHYLTRANSFERASE 2C"/>
    <property type="match status" value="1"/>
</dbReference>
<feature type="compositionally biased region" description="Polar residues" evidence="10">
    <location>
        <begin position="97"/>
        <end position="109"/>
    </location>
</feature>
<evidence type="ECO:0000259" key="11">
    <source>
        <dbReference type="PROSITE" id="PS50016"/>
    </source>
</evidence>
<evidence type="ECO:0000256" key="6">
    <source>
        <dbReference type="ARBA" id="ARBA00023015"/>
    </source>
</evidence>
<dbReference type="GO" id="GO:0045944">
    <property type="term" value="P:positive regulation of transcription by RNA polymerase II"/>
    <property type="evidence" value="ECO:0007669"/>
    <property type="project" value="TreeGrafter"/>
</dbReference>
<dbReference type="InterPro" id="IPR019787">
    <property type="entry name" value="Znf_PHD-finger"/>
</dbReference>
<dbReference type="GO" id="GO:0044666">
    <property type="term" value="C:MLL3/4 complex"/>
    <property type="evidence" value="ECO:0007669"/>
    <property type="project" value="TreeGrafter"/>
</dbReference>
<dbReference type="PROSITE" id="PS50016">
    <property type="entry name" value="ZF_PHD_2"/>
    <property type="match status" value="1"/>
</dbReference>
<evidence type="ECO:0000256" key="5">
    <source>
        <dbReference type="ARBA" id="ARBA00022833"/>
    </source>
</evidence>
<name>A0AAV6T4Y8_SOLSE</name>
<feature type="region of interest" description="Disordered" evidence="10">
    <location>
        <begin position="1"/>
        <end position="164"/>
    </location>
</feature>
<evidence type="ECO:0000256" key="2">
    <source>
        <dbReference type="ARBA" id="ARBA00022723"/>
    </source>
</evidence>
<gene>
    <name evidence="12" type="ORF">JOB18_012031</name>
</gene>
<dbReference type="CDD" id="cd15489">
    <property type="entry name" value="PHD_SF"/>
    <property type="match status" value="1"/>
</dbReference>
<comment type="caution">
    <text evidence="12">The sequence shown here is derived from an EMBL/GenBank/DDBJ whole genome shotgun (WGS) entry which is preliminary data.</text>
</comment>
<keyword evidence="5" id="KW-0862">Zinc</keyword>
<evidence type="ECO:0000256" key="7">
    <source>
        <dbReference type="ARBA" id="ARBA00023163"/>
    </source>
</evidence>
<keyword evidence="6" id="KW-0805">Transcription regulation</keyword>
<organism evidence="12 13">
    <name type="scientific">Solea senegalensis</name>
    <name type="common">Senegalese sole</name>
    <dbReference type="NCBI Taxonomy" id="28829"/>
    <lineage>
        <taxon>Eukaryota</taxon>
        <taxon>Metazoa</taxon>
        <taxon>Chordata</taxon>
        <taxon>Craniata</taxon>
        <taxon>Vertebrata</taxon>
        <taxon>Euteleostomi</taxon>
        <taxon>Actinopterygii</taxon>
        <taxon>Neopterygii</taxon>
        <taxon>Teleostei</taxon>
        <taxon>Neoteleostei</taxon>
        <taxon>Acanthomorphata</taxon>
        <taxon>Carangaria</taxon>
        <taxon>Pleuronectiformes</taxon>
        <taxon>Pleuronectoidei</taxon>
        <taxon>Soleidae</taxon>
        <taxon>Solea</taxon>
    </lineage>
</organism>
<dbReference type="SMART" id="SM00249">
    <property type="entry name" value="PHD"/>
    <property type="match status" value="2"/>
</dbReference>
<dbReference type="InterPro" id="IPR001965">
    <property type="entry name" value="Znf_PHD"/>
</dbReference>
<evidence type="ECO:0000256" key="10">
    <source>
        <dbReference type="SAM" id="MobiDB-lite"/>
    </source>
</evidence>
<keyword evidence="3" id="KW-0677">Repeat</keyword>
<evidence type="ECO:0000256" key="4">
    <source>
        <dbReference type="ARBA" id="ARBA00022771"/>
    </source>
</evidence>
<protein>
    <submittedName>
        <fullName evidence="12">Histone-lysine N-methyltransferase 2C</fullName>
    </submittedName>
</protein>
<dbReference type="GO" id="GO:0003713">
    <property type="term" value="F:transcription coactivator activity"/>
    <property type="evidence" value="ECO:0007669"/>
    <property type="project" value="TreeGrafter"/>
</dbReference>
<dbReference type="AlphaFoldDB" id="A0AAV6T4Y8"/>
<evidence type="ECO:0000313" key="12">
    <source>
        <dbReference type="EMBL" id="KAG7524447.1"/>
    </source>
</evidence>
<keyword evidence="8" id="KW-0539">Nucleus</keyword>
<sequence>MEKKLPHKTDLKEVNEKTTGRQRSTSRKKSTTNPEPEPDPDPEPAPSQDCLSSQSKLEADLEPPLPDLTVPESGPEPVHSTEVDSRTSPGPGDKPQLPTSSLDHSPVQNPASDPSPAPDPVKEEEDIPTQRYSPTPPEVAYSPSRVSMETEGGGASPMDQSPALSPCCSLPVSPCPQLEDEDPVSPLFQTLSDDPGGSPTPSLGHAQKHLKQCAFCYRGDDPPLGQGRLVVFGPTPGYIPLHILNRRASSDRDSDCHDHCYRGGQAPPSCSSPEQGGSSSEFLEQLGLIGLPHDINVQSLFDPTGQCCAHLQCAAWSEGVCRGEGQSLLYVDKAIDSGSTQRCDKAYHPHCLTPALDHMPSSGWKCKSCRICRCCGVRSSGQWANHPFLCKPCDPALPCPVCGRTHDLYTPQQYLTCTSCHRCVHTECFVQTGEGRAGSESYICSTCRDTAEPEQDHGFTIAV</sequence>
<keyword evidence="4 9" id="KW-0863">Zinc-finger</keyword>
<evidence type="ECO:0000256" key="9">
    <source>
        <dbReference type="PROSITE-ProRule" id="PRU00146"/>
    </source>
</evidence>
<keyword evidence="2" id="KW-0479">Metal-binding</keyword>
<evidence type="ECO:0000256" key="3">
    <source>
        <dbReference type="ARBA" id="ARBA00022737"/>
    </source>
</evidence>